<evidence type="ECO:0000256" key="12">
    <source>
        <dbReference type="ARBA" id="ARBA00023303"/>
    </source>
</evidence>
<dbReference type="Proteomes" id="UP000039865">
    <property type="component" value="Unassembled WGS sequence"/>
</dbReference>
<dbReference type="GO" id="GO:0034707">
    <property type="term" value="C:chloride channel complex"/>
    <property type="evidence" value="ECO:0007669"/>
    <property type="project" value="UniProtKB-KW"/>
</dbReference>
<keyword evidence="9" id="KW-0869">Chloride channel</keyword>
<protein>
    <recommendedName>
        <fullName evidence="17">Transmembrane protein</fullName>
    </recommendedName>
</protein>
<organism evidence="15 16">
    <name type="scientific">Stylonychia lemnae</name>
    <name type="common">Ciliate</name>
    <dbReference type="NCBI Taxonomy" id="5949"/>
    <lineage>
        <taxon>Eukaryota</taxon>
        <taxon>Sar</taxon>
        <taxon>Alveolata</taxon>
        <taxon>Ciliophora</taxon>
        <taxon>Intramacronucleata</taxon>
        <taxon>Spirotrichea</taxon>
        <taxon>Stichotrichia</taxon>
        <taxon>Sporadotrichida</taxon>
        <taxon>Oxytrichidae</taxon>
        <taxon>Stylonychinae</taxon>
        <taxon>Stylonychia</taxon>
    </lineage>
</organism>
<feature type="compositionally biased region" description="Basic residues" evidence="13">
    <location>
        <begin position="585"/>
        <end position="594"/>
    </location>
</feature>
<dbReference type="Pfam" id="PF04906">
    <property type="entry name" value="Tweety"/>
    <property type="match status" value="1"/>
</dbReference>
<accession>A0A078B2W2</accession>
<evidence type="ECO:0000256" key="14">
    <source>
        <dbReference type="SAM" id="Phobius"/>
    </source>
</evidence>
<keyword evidence="8 14" id="KW-0472">Membrane</keyword>
<name>A0A078B2W2_STYLE</name>
<evidence type="ECO:0000256" key="7">
    <source>
        <dbReference type="ARBA" id="ARBA00023065"/>
    </source>
</evidence>
<reference evidence="15 16" key="1">
    <citation type="submission" date="2014-06" db="EMBL/GenBank/DDBJ databases">
        <authorList>
            <person name="Swart Estienne"/>
        </authorList>
    </citation>
    <scope>NUCLEOTIDE SEQUENCE [LARGE SCALE GENOMIC DNA]</scope>
    <source>
        <strain evidence="15 16">130c</strain>
    </source>
</reference>
<sequence length="602" mass="68135">MNNPRKAKQKLKNKIPRYNLNLEPVPNKYHPENERYVEGLVFMVVVIIFTSLVIGVAFILFTVCRVACKRCQGDIEDSESFNPDGKGNYVCGLVFLTLYFTAVSTILIIGNVGYFNNSLDSNELISTFANQMQTNVQTLKSNLITLNDAQLQDYIQKYGVKMSFDINSLNNNVIPEAQNILTQSEGNADKMKSLEIGVFVWVFITFGFGLLFIILSCISLSKNWQRVALFNGIFSFFIIATTVSLVAMKHGQLIYMVDFCEQMIQISEEGQLPTIGTGISKYLSCLSQDSSSIVTTLGYQGSIEYQKGIILSNEKLQQLGSPNVIYTLPDLVNVMSNNATLSIDNTLKNWASTLDQISQTNQLVSDLTSCQILQQYAKRQNNEYCSDGYFYMWFVYSGVIAITFYYIFMALLSVKMNIYLNQLINYDATNYPQQNSFEIDKMGNVGSNDYLGERSRVNYSGKQKYTSQDLDNEEEVDSLVKKPRKYNNNDLSFSNNAGSSTARKSKVLDTFAKTMDYTGKNTELDLTKENSATSKRGKKGHQKQQSYDQDDDFDMGKSSDSIEVTDNEIGRPSLFDARDISTIKKKDKKQKTKQKRDSSYDY</sequence>
<keyword evidence="5 14" id="KW-0812">Transmembrane</keyword>
<feature type="transmembrane region" description="Helical" evidence="14">
    <location>
        <begin position="89"/>
        <end position="114"/>
    </location>
</feature>
<keyword evidence="4" id="KW-1003">Cell membrane</keyword>
<evidence type="ECO:0000313" key="16">
    <source>
        <dbReference type="Proteomes" id="UP000039865"/>
    </source>
</evidence>
<comment type="similarity">
    <text evidence="2">Belongs to the tweety family.</text>
</comment>
<keyword evidence="6 14" id="KW-1133">Transmembrane helix</keyword>
<dbReference type="GO" id="GO:0005254">
    <property type="term" value="F:chloride channel activity"/>
    <property type="evidence" value="ECO:0007669"/>
    <property type="project" value="UniProtKB-KW"/>
</dbReference>
<dbReference type="EMBL" id="CCKQ01015987">
    <property type="protein sequence ID" value="CDW87848.1"/>
    <property type="molecule type" value="Genomic_DNA"/>
</dbReference>
<evidence type="ECO:0000256" key="1">
    <source>
        <dbReference type="ARBA" id="ARBA00004651"/>
    </source>
</evidence>
<proteinExistence type="inferred from homology"/>
<keyword evidence="7" id="KW-0406">Ion transport</keyword>
<feature type="transmembrane region" description="Helical" evidence="14">
    <location>
        <begin position="40"/>
        <end position="68"/>
    </location>
</feature>
<keyword evidence="16" id="KW-1185">Reference proteome</keyword>
<evidence type="ECO:0000256" key="8">
    <source>
        <dbReference type="ARBA" id="ARBA00023136"/>
    </source>
</evidence>
<feature type="region of interest" description="Disordered" evidence="13">
    <location>
        <begin position="527"/>
        <end position="602"/>
    </location>
</feature>
<keyword evidence="11" id="KW-0868">Chloride</keyword>
<evidence type="ECO:0000256" key="2">
    <source>
        <dbReference type="ARBA" id="ARBA00009849"/>
    </source>
</evidence>
<feature type="transmembrane region" description="Helical" evidence="14">
    <location>
        <begin position="390"/>
        <end position="412"/>
    </location>
</feature>
<keyword evidence="10" id="KW-0325">Glycoprotein</keyword>
<evidence type="ECO:0000256" key="5">
    <source>
        <dbReference type="ARBA" id="ARBA00022692"/>
    </source>
</evidence>
<evidence type="ECO:0000256" key="4">
    <source>
        <dbReference type="ARBA" id="ARBA00022475"/>
    </source>
</evidence>
<dbReference type="InParanoid" id="A0A078B2W2"/>
<dbReference type="AlphaFoldDB" id="A0A078B2W2"/>
<evidence type="ECO:0000256" key="9">
    <source>
        <dbReference type="ARBA" id="ARBA00023173"/>
    </source>
</evidence>
<evidence type="ECO:0008006" key="17">
    <source>
        <dbReference type="Google" id="ProtNLM"/>
    </source>
</evidence>
<dbReference type="GO" id="GO:0005886">
    <property type="term" value="C:plasma membrane"/>
    <property type="evidence" value="ECO:0007669"/>
    <property type="project" value="UniProtKB-SubCell"/>
</dbReference>
<gene>
    <name evidence="15" type="primary">Contig6495.g6947</name>
    <name evidence="15" type="ORF">STYLEM_16961</name>
</gene>
<evidence type="ECO:0000256" key="3">
    <source>
        <dbReference type="ARBA" id="ARBA00022448"/>
    </source>
</evidence>
<evidence type="ECO:0000256" key="6">
    <source>
        <dbReference type="ARBA" id="ARBA00022989"/>
    </source>
</evidence>
<evidence type="ECO:0000313" key="15">
    <source>
        <dbReference type="EMBL" id="CDW87848.1"/>
    </source>
</evidence>
<feature type="transmembrane region" description="Helical" evidence="14">
    <location>
        <begin position="227"/>
        <end position="248"/>
    </location>
</feature>
<evidence type="ECO:0000256" key="13">
    <source>
        <dbReference type="SAM" id="MobiDB-lite"/>
    </source>
</evidence>
<evidence type="ECO:0000256" key="11">
    <source>
        <dbReference type="ARBA" id="ARBA00023214"/>
    </source>
</evidence>
<keyword evidence="12" id="KW-0407">Ion channel</keyword>
<keyword evidence="3" id="KW-0813">Transport</keyword>
<dbReference type="InterPro" id="IPR006990">
    <property type="entry name" value="Tweety"/>
</dbReference>
<comment type="subcellular location">
    <subcellularLocation>
        <location evidence="1">Cell membrane</location>
        <topology evidence="1">Multi-pass membrane protein</topology>
    </subcellularLocation>
</comment>
<feature type="transmembrane region" description="Helical" evidence="14">
    <location>
        <begin position="198"/>
        <end position="220"/>
    </location>
</feature>
<evidence type="ECO:0000256" key="10">
    <source>
        <dbReference type="ARBA" id="ARBA00023180"/>
    </source>
</evidence>